<proteinExistence type="predicted"/>
<dbReference type="Proteomes" id="UP000526786">
    <property type="component" value="Unassembled WGS sequence"/>
</dbReference>
<dbReference type="EMBL" id="JACENC010000042">
    <property type="protein sequence ID" value="MBA4453499.1"/>
    <property type="molecule type" value="Genomic_DNA"/>
</dbReference>
<evidence type="ECO:0000313" key="2">
    <source>
        <dbReference type="Proteomes" id="UP000526786"/>
    </source>
</evidence>
<comment type="caution">
    <text evidence="1">The sequence shown here is derived from an EMBL/GenBank/DDBJ whole genome shotgun (WGS) entry which is preliminary data.</text>
</comment>
<reference evidence="1 2" key="1">
    <citation type="journal article" date="2020" name="Appl. Environ. Microbiol.">
        <title>Genomic Characteristics of a Novel Species of Ammonia-Oxidizing Archaea from the Jiulong River Estuary.</title>
        <authorList>
            <person name="Zou D."/>
            <person name="Wan R."/>
            <person name="Han L."/>
            <person name="Xu M.N."/>
            <person name="Liu Y."/>
            <person name="Liu H."/>
            <person name="Kao S.J."/>
            <person name="Li M."/>
        </authorList>
    </citation>
    <scope>NUCLEOTIDE SEQUENCE [LARGE SCALE GENOMIC DNA]</scope>
    <source>
        <strain evidence="1">W2bin3</strain>
    </source>
</reference>
<accession>A0AC60W1S8</accession>
<protein>
    <submittedName>
        <fullName evidence="1">Methylenetetrahydrofolate reductase</fullName>
    </submittedName>
</protein>
<evidence type="ECO:0000313" key="1">
    <source>
        <dbReference type="EMBL" id="MBA4453499.1"/>
    </source>
</evidence>
<name>A0AC60W1S8_9ARCH</name>
<sequence>MTIRYEANPPKILPGVDIDESISKFIDKIKLISTKCDAIHLTENVLGFKRVSPITVGKIIRKEIPDLPVTVSLRVRDKTKEEIESFVAEVIQAGFSGILILMGDPPQDGQKDSGLFPSQVVNSLKEKQVDSKIDLYLSISNKANFSKIEKKLNAKPKGFMTQVIQNIDQVKNLAENLKGYSVIPIVLFPSDKNEKSAKFLNLNLEQFRENFPEFLSQVHQITGDVLITSPSDFSGLNEFLEKNQV</sequence>
<organism evidence="1 2">
    <name type="scientific">Candidatus Nitrosomaritimum aestuariumsis</name>
    <dbReference type="NCBI Taxonomy" id="3342354"/>
    <lineage>
        <taxon>Archaea</taxon>
        <taxon>Nitrososphaerota</taxon>
        <taxon>Nitrososphaeria</taxon>
        <taxon>Nitrosopumilales</taxon>
        <taxon>Nitrosopumilaceae</taxon>
        <taxon>Candidatus Nitrosomaritimum</taxon>
    </lineage>
</organism>
<gene>
    <name evidence="1" type="ORF">H2B05_00960</name>
</gene>